<feature type="compositionally biased region" description="Basic and acidic residues" evidence="2">
    <location>
        <begin position="354"/>
        <end position="370"/>
    </location>
</feature>
<feature type="compositionally biased region" description="Basic and acidic residues" evidence="2">
    <location>
        <begin position="462"/>
        <end position="472"/>
    </location>
</feature>
<gene>
    <name evidence="3" type="ORF">QBC33DRAFT_351503</name>
</gene>
<dbReference type="RefSeq" id="XP_060285539.1">
    <property type="nucleotide sequence ID" value="XM_060423841.1"/>
</dbReference>
<feature type="compositionally biased region" description="Polar residues" evidence="2">
    <location>
        <begin position="230"/>
        <end position="241"/>
    </location>
</feature>
<dbReference type="Proteomes" id="UP001244011">
    <property type="component" value="Unassembled WGS sequence"/>
</dbReference>
<feature type="region of interest" description="Disordered" evidence="2">
    <location>
        <begin position="85"/>
        <end position="158"/>
    </location>
</feature>
<feature type="compositionally biased region" description="Acidic residues" evidence="2">
    <location>
        <begin position="446"/>
        <end position="455"/>
    </location>
</feature>
<feature type="region of interest" description="Disordered" evidence="2">
    <location>
        <begin position="172"/>
        <end position="414"/>
    </location>
</feature>
<feature type="compositionally biased region" description="Acidic residues" evidence="2">
    <location>
        <begin position="371"/>
        <end position="382"/>
    </location>
</feature>
<sequence length="607" mass="65626">MDDAKRLVTELLGKLAELDSKVATYQQDMNAEFERYSALLLKDVSEDVSNEVSRVIAESMSNYLMLQAPNRDCLEFPATLTEHGLWGGRRSPPPILYHTSGTPKDGPRSPHEREKEFQGVFTPSFLPLLDSSDRPPHSPPSSSPLPSPSPAFTPSLDSILSVDEGLDARTSAIAAWPSPARRQTDGTVSSVDSSGSDSRVRRSALRRSSSSTKGSPRRVRFEFQGIEVLPTSSPQAPTSPRGSLEEAEATSAIVDDSPPYAGPSLLDVEGEEDWLPRPKKVSSTQALRALSRKALDEGTVWTVVNPDPEEAPTTMDGSNEAAPLPKPSPTTTKTAVTPAAVPAKNQSRSQRVAFTEKENTPESPEEKMENNEDDKDGSDDDFLSMRSKTSKESTSPAGRLPLAGSPVSAGVSSPFANAPVKVHVILGKASSNSNILDTKAEMREDEFFDFDEGEDTISGTKQRSENPDKYLSEDLDDDQDDKLHTHPTAPTRPLHSVQPTVSIPKTSPDTQPITPTSARFMQGSIGSYKGHSLMMSAIVNPRIQEEAAAMGDFSSFVGSVDGRSGFDAADLGSFRASLTKTMSVMPRSFSERMALEETLDKADDDAR</sequence>
<evidence type="ECO:0000256" key="2">
    <source>
        <dbReference type="SAM" id="MobiDB-lite"/>
    </source>
</evidence>
<name>A0AAJ0C7W6_9PEZI</name>
<feature type="compositionally biased region" description="Low complexity" evidence="2">
    <location>
        <begin position="329"/>
        <end position="344"/>
    </location>
</feature>
<evidence type="ECO:0000313" key="4">
    <source>
        <dbReference type="Proteomes" id="UP001244011"/>
    </source>
</evidence>
<reference evidence="3" key="1">
    <citation type="submission" date="2023-06" db="EMBL/GenBank/DDBJ databases">
        <title>Genome-scale phylogeny and comparative genomics of the fungal order Sordariales.</title>
        <authorList>
            <consortium name="Lawrence Berkeley National Laboratory"/>
            <person name="Hensen N."/>
            <person name="Bonometti L."/>
            <person name="Westerberg I."/>
            <person name="Brannstrom I.O."/>
            <person name="Guillou S."/>
            <person name="Cros-Aarteil S."/>
            <person name="Calhoun S."/>
            <person name="Haridas S."/>
            <person name="Kuo A."/>
            <person name="Mondo S."/>
            <person name="Pangilinan J."/>
            <person name="Riley R."/>
            <person name="Labutti K."/>
            <person name="Andreopoulos B."/>
            <person name="Lipzen A."/>
            <person name="Chen C."/>
            <person name="Yanf M."/>
            <person name="Daum C."/>
            <person name="Ng V."/>
            <person name="Clum A."/>
            <person name="Steindorff A."/>
            <person name="Ohm R."/>
            <person name="Martin F."/>
            <person name="Silar P."/>
            <person name="Natvig D."/>
            <person name="Lalanne C."/>
            <person name="Gautier V."/>
            <person name="Ament-Velasquez S.L."/>
            <person name="Kruys A."/>
            <person name="Hutchinson M.I."/>
            <person name="Powell A.J."/>
            <person name="Barry K."/>
            <person name="Miller A.N."/>
            <person name="Grigoriev I.V."/>
            <person name="Debuchy R."/>
            <person name="Gladieux P."/>
            <person name="Thoren M.H."/>
            <person name="Johannesson H."/>
        </authorList>
    </citation>
    <scope>NUCLEOTIDE SEQUENCE</scope>
    <source>
        <strain evidence="3">8032-3</strain>
    </source>
</reference>
<dbReference type="GeneID" id="85307028"/>
<feature type="coiled-coil region" evidence="1">
    <location>
        <begin position="1"/>
        <end position="28"/>
    </location>
</feature>
<proteinExistence type="predicted"/>
<feature type="compositionally biased region" description="Basic and acidic residues" evidence="2">
    <location>
        <begin position="105"/>
        <end position="117"/>
    </location>
</feature>
<feature type="compositionally biased region" description="Polar residues" evidence="2">
    <location>
        <begin position="497"/>
        <end position="514"/>
    </location>
</feature>
<keyword evidence="4" id="KW-1185">Reference proteome</keyword>
<accession>A0AAJ0C7W6</accession>
<evidence type="ECO:0000313" key="3">
    <source>
        <dbReference type="EMBL" id="KAK1769326.1"/>
    </source>
</evidence>
<comment type="caution">
    <text evidence="3">The sequence shown here is derived from an EMBL/GenBank/DDBJ whole genome shotgun (WGS) entry which is preliminary data.</text>
</comment>
<keyword evidence="1" id="KW-0175">Coiled coil</keyword>
<organism evidence="3 4">
    <name type="scientific">Phialemonium atrogriseum</name>
    <dbReference type="NCBI Taxonomy" id="1093897"/>
    <lineage>
        <taxon>Eukaryota</taxon>
        <taxon>Fungi</taxon>
        <taxon>Dikarya</taxon>
        <taxon>Ascomycota</taxon>
        <taxon>Pezizomycotina</taxon>
        <taxon>Sordariomycetes</taxon>
        <taxon>Sordariomycetidae</taxon>
        <taxon>Cephalothecales</taxon>
        <taxon>Cephalothecaceae</taxon>
        <taxon>Phialemonium</taxon>
    </lineage>
</organism>
<protein>
    <submittedName>
        <fullName evidence="3">Uncharacterized protein</fullName>
    </submittedName>
</protein>
<dbReference type="AlphaFoldDB" id="A0AAJ0C7W6"/>
<feature type="compositionally biased region" description="Pro residues" evidence="2">
    <location>
        <begin position="137"/>
        <end position="151"/>
    </location>
</feature>
<feature type="region of interest" description="Disordered" evidence="2">
    <location>
        <begin position="446"/>
        <end position="514"/>
    </location>
</feature>
<feature type="compositionally biased region" description="Low complexity" evidence="2">
    <location>
        <begin position="185"/>
        <end position="197"/>
    </location>
</feature>
<dbReference type="EMBL" id="MU839003">
    <property type="protein sequence ID" value="KAK1769326.1"/>
    <property type="molecule type" value="Genomic_DNA"/>
</dbReference>
<evidence type="ECO:0000256" key="1">
    <source>
        <dbReference type="SAM" id="Coils"/>
    </source>
</evidence>